<dbReference type="AlphaFoldDB" id="A0AAW1K8H9"/>
<dbReference type="EMBL" id="JBDFQZ010000006">
    <property type="protein sequence ID" value="KAK9714116.1"/>
    <property type="molecule type" value="Genomic_DNA"/>
</dbReference>
<dbReference type="Proteomes" id="UP001443914">
    <property type="component" value="Unassembled WGS sequence"/>
</dbReference>
<gene>
    <name evidence="1" type="ORF">RND81_06G072400</name>
</gene>
<proteinExistence type="predicted"/>
<organism evidence="1 2">
    <name type="scientific">Saponaria officinalis</name>
    <name type="common">Common soapwort</name>
    <name type="synonym">Lychnis saponaria</name>
    <dbReference type="NCBI Taxonomy" id="3572"/>
    <lineage>
        <taxon>Eukaryota</taxon>
        <taxon>Viridiplantae</taxon>
        <taxon>Streptophyta</taxon>
        <taxon>Embryophyta</taxon>
        <taxon>Tracheophyta</taxon>
        <taxon>Spermatophyta</taxon>
        <taxon>Magnoliopsida</taxon>
        <taxon>eudicotyledons</taxon>
        <taxon>Gunneridae</taxon>
        <taxon>Pentapetalae</taxon>
        <taxon>Caryophyllales</taxon>
        <taxon>Caryophyllaceae</taxon>
        <taxon>Caryophylleae</taxon>
        <taxon>Saponaria</taxon>
    </lineage>
</organism>
<reference evidence="1" key="1">
    <citation type="submission" date="2024-03" db="EMBL/GenBank/DDBJ databases">
        <title>WGS assembly of Saponaria officinalis var. Norfolk2.</title>
        <authorList>
            <person name="Jenkins J."/>
            <person name="Shu S."/>
            <person name="Grimwood J."/>
            <person name="Barry K."/>
            <person name="Goodstein D."/>
            <person name="Schmutz J."/>
            <person name="Leebens-Mack J."/>
            <person name="Osbourn A."/>
        </authorList>
    </citation>
    <scope>NUCLEOTIDE SEQUENCE [LARGE SCALE GENOMIC DNA]</scope>
    <source>
        <strain evidence="1">JIC</strain>
    </source>
</reference>
<name>A0AAW1K8H9_SAPOF</name>
<accession>A0AAW1K8H9</accession>
<comment type="caution">
    <text evidence="1">The sequence shown here is derived from an EMBL/GenBank/DDBJ whole genome shotgun (WGS) entry which is preliminary data.</text>
</comment>
<protein>
    <submittedName>
        <fullName evidence="1">Uncharacterized protein</fullName>
    </submittedName>
</protein>
<keyword evidence="2" id="KW-1185">Reference proteome</keyword>
<evidence type="ECO:0000313" key="1">
    <source>
        <dbReference type="EMBL" id="KAK9714116.1"/>
    </source>
</evidence>
<evidence type="ECO:0000313" key="2">
    <source>
        <dbReference type="Proteomes" id="UP001443914"/>
    </source>
</evidence>
<sequence length="125" mass="14475">MNSQPSEGSNSIPAVIPQNEVILGEAENQNFFNEPPLDGVPLNNVEQYRAMHIEWELDLVNRIRILENRMISGLPPQLNHGEYEALVKGFLNETISISHYTSTLNRELYERKIFEWKGHLVDRLF</sequence>